<dbReference type="InterPro" id="IPR011333">
    <property type="entry name" value="SKP1/BTB/POZ_sf"/>
</dbReference>
<dbReference type="SUPFAM" id="SSF54695">
    <property type="entry name" value="POZ domain"/>
    <property type="match status" value="1"/>
</dbReference>
<dbReference type="GO" id="GO:0005634">
    <property type="term" value="C:nucleus"/>
    <property type="evidence" value="ECO:0007669"/>
    <property type="project" value="UniProtKB-SubCell"/>
</dbReference>
<reference evidence="11 12" key="1">
    <citation type="submission" date="2019-04" db="EMBL/GenBank/DDBJ databases">
        <authorList>
            <consortium name="Wellcome Sanger Institute Data Sharing"/>
        </authorList>
    </citation>
    <scope>NUCLEOTIDE SEQUENCE [LARGE SCALE GENOMIC DNA]</scope>
</reference>
<evidence type="ECO:0000259" key="10">
    <source>
        <dbReference type="PROSITE" id="PS50097"/>
    </source>
</evidence>
<dbReference type="GO" id="GO:0008270">
    <property type="term" value="F:zinc ion binding"/>
    <property type="evidence" value="ECO:0007669"/>
    <property type="project" value="UniProtKB-KW"/>
</dbReference>
<keyword evidence="6" id="KW-0805">Transcription regulation</keyword>
<proteinExistence type="predicted"/>
<dbReference type="GO" id="GO:0000978">
    <property type="term" value="F:RNA polymerase II cis-regulatory region sequence-specific DNA binding"/>
    <property type="evidence" value="ECO:0007669"/>
    <property type="project" value="TreeGrafter"/>
</dbReference>
<dbReference type="PANTHER" id="PTHR46105">
    <property type="entry name" value="AGAP004733-PA"/>
    <property type="match status" value="1"/>
</dbReference>
<dbReference type="Gene3D" id="3.30.710.10">
    <property type="entry name" value="Potassium Channel Kv1.1, Chain A"/>
    <property type="match status" value="1"/>
</dbReference>
<dbReference type="GeneTree" id="ENSGT00990000204590"/>
<accession>A0A8C9S1D3</accession>
<evidence type="ECO:0000256" key="3">
    <source>
        <dbReference type="ARBA" id="ARBA00022737"/>
    </source>
</evidence>
<name>A0A8C9S1D3_SCLFO</name>
<keyword evidence="4" id="KW-0863">Zinc-finger</keyword>
<dbReference type="AlphaFoldDB" id="A0A8C9S1D3"/>
<dbReference type="OrthoDB" id="3437960at2759"/>
<keyword evidence="3" id="KW-0677">Repeat</keyword>
<evidence type="ECO:0000256" key="5">
    <source>
        <dbReference type="ARBA" id="ARBA00022833"/>
    </source>
</evidence>
<evidence type="ECO:0000313" key="12">
    <source>
        <dbReference type="Proteomes" id="UP000694397"/>
    </source>
</evidence>
<dbReference type="InterPro" id="IPR050457">
    <property type="entry name" value="ZnFinger_BTB_dom_contain"/>
</dbReference>
<dbReference type="Pfam" id="PF00651">
    <property type="entry name" value="BTB"/>
    <property type="match status" value="1"/>
</dbReference>
<keyword evidence="2" id="KW-0479">Metal-binding</keyword>
<sequence>MAYSSKAPAHVLVLLKNLNFQRATGQFCDCVIRLQLNPEKLYLAHRNILAASSPVLASLLSSQGTLLDLQFPGLTHETLELLLEFIYTGMYLFYHSGNNTNNNNNNNNNNKKKRSDATQSHKAFCSHCLCDHRLKYT</sequence>
<dbReference type="Ensembl" id="ENSSFOT00015022933.2">
    <property type="protein sequence ID" value="ENSSFOP00015022684.2"/>
    <property type="gene ID" value="ENSSFOG00015014584.2"/>
</dbReference>
<reference evidence="11" key="3">
    <citation type="submission" date="2025-09" db="UniProtKB">
        <authorList>
            <consortium name="Ensembl"/>
        </authorList>
    </citation>
    <scope>IDENTIFICATION</scope>
</reference>
<dbReference type="PROSITE" id="PS50097">
    <property type="entry name" value="BTB"/>
    <property type="match status" value="1"/>
</dbReference>
<evidence type="ECO:0000256" key="2">
    <source>
        <dbReference type="ARBA" id="ARBA00022723"/>
    </source>
</evidence>
<evidence type="ECO:0000256" key="8">
    <source>
        <dbReference type="ARBA" id="ARBA00023163"/>
    </source>
</evidence>
<feature type="domain" description="BTB" evidence="10">
    <location>
        <begin position="28"/>
        <end position="95"/>
    </location>
</feature>
<comment type="subcellular location">
    <subcellularLocation>
        <location evidence="1">Nucleus</location>
    </subcellularLocation>
</comment>
<reference evidence="11" key="2">
    <citation type="submission" date="2025-08" db="UniProtKB">
        <authorList>
            <consortium name="Ensembl"/>
        </authorList>
    </citation>
    <scope>IDENTIFICATION</scope>
</reference>
<keyword evidence="9" id="KW-0539">Nucleus</keyword>
<evidence type="ECO:0000256" key="6">
    <source>
        <dbReference type="ARBA" id="ARBA00023015"/>
    </source>
</evidence>
<keyword evidence="8" id="KW-0804">Transcription</keyword>
<dbReference type="InterPro" id="IPR000210">
    <property type="entry name" value="BTB/POZ_dom"/>
</dbReference>
<keyword evidence="5" id="KW-0862">Zinc</keyword>
<dbReference type="GO" id="GO:0000981">
    <property type="term" value="F:DNA-binding transcription factor activity, RNA polymerase II-specific"/>
    <property type="evidence" value="ECO:0007669"/>
    <property type="project" value="TreeGrafter"/>
</dbReference>
<organism evidence="11 12">
    <name type="scientific">Scleropages formosus</name>
    <name type="common">Asian bonytongue</name>
    <name type="synonym">Osteoglossum formosum</name>
    <dbReference type="NCBI Taxonomy" id="113540"/>
    <lineage>
        <taxon>Eukaryota</taxon>
        <taxon>Metazoa</taxon>
        <taxon>Chordata</taxon>
        <taxon>Craniata</taxon>
        <taxon>Vertebrata</taxon>
        <taxon>Euteleostomi</taxon>
        <taxon>Actinopterygii</taxon>
        <taxon>Neopterygii</taxon>
        <taxon>Teleostei</taxon>
        <taxon>Osteoglossocephala</taxon>
        <taxon>Osteoglossomorpha</taxon>
        <taxon>Osteoglossiformes</taxon>
        <taxon>Osteoglossidae</taxon>
        <taxon>Scleropages</taxon>
    </lineage>
</organism>
<dbReference type="PANTHER" id="PTHR46105:SF5">
    <property type="entry name" value="ZINC FINGER AND BTB DOMAIN-CONTAINING PROTEIN 44 ISOFORM X1"/>
    <property type="match status" value="1"/>
</dbReference>
<evidence type="ECO:0000256" key="4">
    <source>
        <dbReference type="ARBA" id="ARBA00022771"/>
    </source>
</evidence>
<evidence type="ECO:0000256" key="1">
    <source>
        <dbReference type="ARBA" id="ARBA00004123"/>
    </source>
</evidence>
<keyword evidence="12" id="KW-1185">Reference proteome</keyword>
<evidence type="ECO:0000256" key="9">
    <source>
        <dbReference type="ARBA" id="ARBA00023242"/>
    </source>
</evidence>
<keyword evidence="7" id="KW-0238">DNA-binding</keyword>
<evidence type="ECO:0000313" key="11">
    <source>
        <dbReference type="Ensembl" id="ENSSFOP00015022684.2"/>
    </source>
</evidence>
<dbReference type="Proteomes" id="UP000694397">
    <property type="component" value="Chromosome 4"/>
</dbReference>
<evidence type="ECO:0000256" key="7">
    <source>
        <dbReference type="ARBA" id="ARBA00023125"/>
    </source>
</evidence>
<protein>
    <recommendedName>
        <fullName evidence="10">BTB domain-containing protein</fullName>
    </recommendedName>
</protein>